<dbReference type="STRING" id="858893.H6C142"/>
<dbReference type="InterPro" id="IPR017455">
    <property type="entry name" value="Znf_FYVE-rel"/>
</dbReference>
<dbReference type="Pfam" id="PF01363">
    <property type="entry name" value="FYVE"/>
    <property type="match status" value="1"/>
</dbReference>
<gene>
    <name evidence="7" type="ORF">HMPREF1120_04594</name>
</gene>
<feature type="region of interest" description="Disordered" evidence="5">
    <location>
        <begin position="1"/>
        <end position="88"/>
    </location>
</feature>
<dbReference type="SUPFAM" id="SSF57903">
    <property type="entry name" value="FYVE/PHD zinc finger"/>
    <property type="match status" value="1"/>
</dbReference>
<evidence type="ECO:0000256" key="5">
    <source>
        <dbReference type="SAM" id="MobiDB-lite"/>
    </source>
</evidence>
<evidence type="ECO:0000256" key="2">
    <source>
        <dbReference type="ARBA" id="ARBA00022771"/>
    </source>
</evidence>
<evidence type="ECO:0000256" key="3">
    <source>
        <dbReference type="ARBA" id="ARBA00022833"/>
    </source>
</evidence>
<dbReference type="PANTHER" id="PTHR23164">
    <property type="entry name" value="EARLY ENDOSOME ANTIGEN 1"/>
    <property type="match status" value="1"/>
</dbReference>
<dbReference type="AlphaFoldDB" id="H6C142"/>
<dbReference type="InterPro" id="IPR013083">
    <property type="entry name" value="Znf_RING/FYVE/PHD"/>
</dbReference>
<dbReference type="InterPro" id="IPR000306">
    <property type="entry name" value="Znf_FYVE"/>
</dbReference>
<dbReference type="PANTHER" id="PTHR23164:SF30">
    <property type="entry name" value="EARLY ENDOSOME ANTIGEN 1"/>
    <property type="match status" value="1"/>
</dbReference>
<proteinExistence type="predicted"/>
<keyword evidence="1" id="KW-0479">Metal-binding</keyword>
<dbReference type="VEuPathDB" id="FungiDB:HMPREF1120_04594"/>
<evidence type="ECO:0000256" key="1">
    <source>
        <dbReference type="ARBA" id="ARBA00022723"/>
    </source>
</evidence>
<dbReference type="OMA" id="LDQDANY"/>
<protein>
    <recommendedName>
        <fullName evidence="6">FYVE-type domain-containing protein</fullName>
    </recommendedName>
</protein>
<accession>H6C142</accession>
<dbReference type="GeneID" id="20309233"/>
<reference evidence="7" key="1">
    <citation type="submission" date="2011-07" db="EMBL/GenBank/DDBJ databases">
        <title>The Genome Sequence of Exophiala (Wangiella) dermatitidis NIH/UT8656.</title>
        <authorList>
            <consortium name="The Broad Institute Genome Sequencing Platform"/>
            <person name="Cuomo C."/>
            <person name="Wang Z."/>
            <person name="Hunicke-Smith S."/>
            <person name="Szanislo P.J."/>
            <person name="Earl A."/>
            <person name="Young S.K."/>
            <person name="Zeng Q."/>
            <person name="Gargeya S."/>
            <person name="Fitzgerald M."/>
            <person name="Haas B."/>
            <person name="Abouelleil A."/>
            <person name="Alvarado L."/>
            <person name="Arachchi H.M."/>
            <person name="Berlin A."/>
            <person name="Brown A."/>
            <person name="Chapman S.B."/>
            <person name="Chen Z."/>
            <person name="Dunbar C."/>
            <person name="Freedman E."/>
            <person name="Gearin G."/>
            <person name="Gellesch M."/>
            <person name="Goldberg J."/>
            <person name="Griggs A."/>
            <person name="Gujja S."/>
            <person name="Heiman D."/>
            <person name="Howarth C."/>
            <person name="Larson L."/>
            <person name="Lui A."/>
            <person name="MacDonald P.J.P."/>
            <person name="Montmayeur A."/>
            <person name="Murphy C."/>
            <person name="Neiman D."/>
            <person name="Pearson M."/>
            <person name="Priest M."/>
            <person name="Roberts A."/>
            <person name="Saif S."/>
            <person name="Shea T."/>
            <person name="Shenoy N."/>
            <person name="Sisk P."/>
            <person name="Stolte C."/>
            <person name="Sykes S."/>
            <person name="Wortman J."/>
            <person name="Nusbaum C."/>
            <person name="Birren B."/>
        </authorList>
    </citation>
    <scope>NUCLEOTIDE SEQUENCE</scope>
    <source>
        <strain evidence="7">NIH/UT8656</strain>
    </source>
</reference>
<evidence type="ECO:0000313" key="8">
    <source>
        <dbReference type="Proteomes" id="UP000007304"/>
    </source>
</evidence>
<dbReference type="GO" id="GO:0008270">
    <property type="term" value="F:zinc ion binding"/>
    <property type="evidence" value="ECO:0007669"/>
    <property type="project" value="UniProtKB-KW"/>
</dbReference>
<organism evidence="7 8">
    <name type="scientific">Exophiala dermatitidis (strain ATCC 34100 / CBS 525.76 / NIH/UT8656)</name>
    <name type="common">Black yeast</name>
    <name type="synonym">Wangiella dermatitidis</name>
    <dbReference type="NCBI Taxonomy" id="858893"/>
    <lineage>
        <taxon>Eukaryota</taxon>
        <taxon>Fungi</taxon>
        <taxon>Dikarya</taxon>
        <taxon>Ascomycota</taxon>
        <taxon>Pezizomycotina</taxon>
        <taxon>Eurotiomycetes</taxon>
        <taxon>Chaetothyriomycetidae</taxon>
        <taxon>Chaetothyriales</taxon>
        <taxon>Herpotrichiellaceae</taxon>
        <taxon>Exophiala</taxon>
    </lineage>
</organism>
<dbReference type="Proteomes" id="UP000007304">
    <property type="component" value="Unassembled WGS sequence"/>
</dbReference>
<dbReference type="RefSeq" id="XP_009156974.1">
    <property type="nucleotide sequence ID" value="XM_009158726.1"/>
</dbReference>
<evidence type="ECO:0000259" key="6">
    <source>
        <dbReference type="PROSITE" id="PS50178"/>
    </source>
</evidence>
<dbReference type="eggNOG" id="KOG1729">
    <property type="taxonomic scope" value="Eukaryota"/>
</dbReference>
<feature type="region of interest" description="Disordered" evidence="5">
    <location>
        <begin position="205"/>
        <end position="268"/>
    </location>
</feature>
<dbReference type="EMBL" id="JH226133">
    <property type="protein sequence ID" value="EHY56513.1"/>
    <property type="molecule type" value="Genomic_DNA"/>
</dbReference>
<dbReference type="InParanoid" id="H6C142"/>
<keyword evidence="3" id="KW-0862">Zinc</keyword>
<name>H6C142_EXODN</name>
<keyword evidence="8" id="KW-1185">Reference proteome</keyword>
<keyword evidence="2 4" id="KW-0863">Zinc-finger</keyword>
<sequence length="268" mass="29950">MAANYSTQTYTIPQNPQLYASQQPSPANSASPTSPRMHEHFQQHAPNPYKQLRPLKSPLYVPAALRPTEHFSGASPMTPPKSLHGSLDNLQENETQPVTQETDYPSDFETFNPDWVQEEELGEVTGPPTKEHWKPDEASPTCDSPQCRSTFNLFVRKHHCRHCGHIFCSSHTPYTIPLDQSAKFHPDGVPSRACATCHRQYQRWDTARSIRRKNSQNSKEEGNDSGPPTPLAGPAGGHRRVPSGAVRGGKPVEQVANSVPKDWHWSTF</sequence>
<dbReference type="OrthoDB" id="10018316at2759"/>
<feature type="compositionally biased region" description="Low complexity" evidence="5">
    <location>
        <begin position="20"/>
        <end position="35"/>
    </location>
</feature>
<dbReference type="PROSITE" id="PS50178">
    <property type="entry name" value="ZF_FYVE"/>
    <property type="match status" value="1"/>
</dbReference>
<dbReference type="Gene3D" id="3.30.40.10">
    <property type="entry name" value="Zinc/RING finger domain, C3HC4 (zinc finger)"/>
    <property type="match status" value="1"/>
</dbReference>
<feature type="compositionally biased region" description="Polar residues" evidence="5">
    <location>
        <begin position="1"/>
        <end position="19"/>
    </location>
</feature>
<evidence type="ECO:0000256" key="4">
    <source>
        <dbReference type="PROSITE-ProRule" id="PRU00091"/>
    </source>
</evidence>
<evidence type="ECO:0000313" key="7">
    <source>
        <dbReference type="EMBL" id="EHY56513.1"/>
    </source>
</evidence>
<dbReference type="InterPro" id="IPR011011">
    <property type="entry name" value="Znf_FYVE_PHD"/>
</dbReference>
<feature type="domain" description="FYVE-type" evidence="6">
    <location>
        <begin position="147"/>
        <end position="202"/>
    </location>
</feature>
<dbReference type="HOGENOM" id="CLU_082207_0_0_1"/>
<dbReference type="SMART" id="SM00064">
    <property type="entry name" value="FYVE"/>
    <property type="match status" value="1"/>
</dbReference>
<dbReference type="CDD" id="cd15760">
    <property type="entry name" value="FYVE_scVPS27p_like"/>
    <property type="match status" value="1"/>
</dbReference>